<proteinExistence type="predicted"/>
<keyword evidence="1" id="KW-0812">Transmembrane</keyword>
<evidence type="ECO:0000256" key="1">
    <source>
        <dbReference type="SAM" id="Phobius"/>
    </source>
</evidence>
<gene>
    <name evidence="2" type="ORF">J0A69_15215</name>
</gene>
<dbReference type="Proteomes" id="UP000664480">
    <property type="component" value="Unassembled WGS sequence"/>
</dbReference>
<keyword evidence="1" id="KW-0472">Membrane</keyword>
<dbReference type="RefSeq" id="WP_206587461.1">
    <property type="nucleotide sequence ID" value="NZ_JAFKCU010000003.1"/>
</dbReference>
<feature type="transmembrane region" description="Helical" evidence="1">
    <location>
        <begin position="148"/>
        <end position="166"/>
    </location>
</feature>
<dbReference type="EMBL" id="JAFKCU010000003">
    <property type="protein sequence ID" value="MBN7816797.1"/>
    <property type="molecule type" value="Genomic_DNA"/>
</dbReference>
<comment type="caution">
    <text evidence="2">The sequence shown here is derived from an EMBL/GenBank/DDBJ whole genome shotgun (WGS) entry which is preliminary data.</text>
</comment>
<accession>A0ABS3CIC8</accession>
<protein>
    <submittedName>
        <fullName evidence="2">Uncharacterized protein</fullName>
    </submittedName>
</protein>
<reference evidence="2 3" key="1">
    <citation type="submission" date="2021-03" db="EMBL/GenBank/DDBJ databases">
        <title>novel species isolated from a fishpond in China.</title>
        <authorList>
            <person name="Lu H."/>
            <person name="Cai Z."/>
        </authorList>
    </citation>
    <scope>NUCLEOTIDE SEQUENCE [LARGE SCALE GENOMIC DNA]</scope>
    <source>
        <strain evidence="2 3">YJ13C</strain>
    </source>
</reference>
<keyword evidence="3" id="KW-1185">Reference proteome</keyword>
<evidence type="ECO:0000313" key="2">
    <source>
        <dbReference type="EMBL" id="MBN7816797.1"/>
    </source>
</evidence>
<name>A0ABS3CIC8_9BACT</name>
<evidence type="ECO:0000313" key="3">
    <source>
        <dbReference type="Proteomes" id="UP000664480"/>
    </source>
</evidence>
<organism evidence="2 3">
    <name type="scientific">Algoriphagus pacificus</name>
    <dbReference type="NCBI Taxonomy" id="2811234"/>
    <lineage>
        <taxon>Bacteria</taxon>
        <taxon>Pseudomonadati</taxon>
        <taxon>Bacteroidota</taxon>
        <taxon>Cytophagia</taxon>
        <taxon>Cytophagales</taxon>
        <taxon>Cyclobacteriaceae</taxon>
        <taxon>Algoriphagus</taxon>
    </lineage>
</organism>
<feature type="transmembrane region" description="Helical" evidence="1">
    <location>
        <begin position="12"/>
        <end position="28"/>
    </location>
</feature>
<feature type="transmembrane region" description="Helical" evidence="1">
    <location>
        <begin position="67"/>
        <end position="85"/>
    </location>
</feature>
<sequence>MNFIKRNFKSIAISFVVGVVIFYLQPFLDILGKAFVNFIIYVNENISNVYYKSIAVDDPNLFSQNNSLVLVLLFEFVLFIIFVNIKNFNYEVSKLKMSFRDSLNTTLSPAQIEKRNNIELENNLIELEKSISIKSNALDRRVKLLDRLFLFTSVILFLLIFFNHSFKKSISEKNLEFRNRLIVIKPYVDIQEIDMLKSKWARIENLNDYNNTISYLLKLEEEFLIE</sequence>
<keyword evidence="1" id="KW-1133">Transmembrane helix</keyword>